<proteinExistence type="predicted"/>
<evidence type="ECO:0008006" key="3">
    <source>
        <dbReference type="Google" id="ProtNLM"/>
    </source>
</evidence>
<dbReference type="RefSeq" id="WP_009942634.1">
    <property type="nucleotide sequence ID" value="NZ_BAAAGS010000008.1"/>
</dbReference>
<protein>
    <recommendedName>
        <fullName evidence="3">PAS domain-containing protein</fullName>
    </recommendedName>
</protein>
<dbReference type="EMBL" id="BAAAGS010000008">
    <property type="protein sequence ID" value="GAA0518573.1"/>
    <property type="molecule type" value="Genomic_DNA"/>
</dbReference>
<keyword evidence="2" id="KW-1185">Reference proteome</keyword>
<organism evidence="1 2">
    <name type="scientific">Saccharopolyspora erythraea</name>
    <name type="common">Streptomyces erythraeus</name>
    <dbReference type="NCBI Taxonomy" id="1836"/>
    <lineage>
        <taxon>Bacteria</taxon>
        <taxon>Bacillati</taxon>
        <taxon>Actinomycetota</taxon>
        <taxon>Actinomycetes</taxon>
        <taxon>Pseudonocardiales</taxon>
        <taxon>Pseudonocardiaceae</taxon>
        <taxon>Saccharopolyspora</taxon>
    </lineage>
</organism>
<comment type="caution">
    <text evidence="1">The sequence shown here is derived from an EMBL/GenBank/DDBJ whole genome shotgun (WGS) entry which is preliminary data.</text>
</comment>
<evidence type="ECO:0000313" key="2">
    <source>
        <dbReference type="Proteomes" id="UP001500729"/>
    </source>
</evidence>
<gene>
    <name evidence="1" type="ORF">GCM10009533_17120</name>
</gene>
<dbReference type="Proteomes" id="UP001500729">
    <property type="component" value="Unassembled WGS sequence"/>
</dbReference>
<name>A0ABP3MDX8_SACER</name>
<accession>A0ABP3MDX8</accession>
<reference evidence="2" key="1">
    <citation type="journal article" date="2019" name="Int. J. Syst. Evol. Microbiol.">
        <title>The Global Catalogue of Microorganisms (GCM) 10K type strain sequencing project: providing services to taxonomists for standard genome sequencing and annotation.</title>
        <authorList>
            <consortium name="The Broad Institute Genomics Platform"/>
            <consortium name="The Broad Institute Genome Sequencing Center for Infectious Disease"/>
            <person name="Wu L."/>
            <person name="Ma J."/>
        </authorList>
    </citation>
    <scope>NUCLEOTIDE SEQUENCE [LARGE SCALE GENOMIC DNA]</scope>
    <source>
        <strain evidence="2">JCM 10303</strain>
    </source>
</reference>
<evidence type="ECO:0000313" key="1">
    <source>
        <dbReference type="EMBL" id="GAA0518573.1"/>
    </source>
</evidence>
<sequence>MSEAERVPGPETIAAFWRWWERTRDPIAEAIGDLRIQDFVEPLRDRLGTLHPDLRFSLRPGLESAHAFGLTGTTPQARRIATTVLAAAPARDAVWEYTGLGEQTPAPATGCGDLEIELTGLRVAVEHHPDLDTAVLHFFHPMLAAVGEEAAEELLAGTLAAVMGDDVATRRTKLILTRAPVKPAGAVELSALRPLLEALD</sequence>